<dbReference type="Gene3D" id="3.30.70.980">
    <property type="match status" value="2"/>
</dbReference>
<organism evidence="7">
    <name type="scientific">mine drainage metagenome</name>
    <dbReference type="NCBI Taxonomy" id="410659"/>
    <lineage>
        <taxon>unclassified sequences</taxon>
        <taxon>metagenomes</taxon>
        <taxon>ecological metagenomes</taxon>
    </lineage>
</organism>
<comment type="subcellular location">
    <subcellularLocation>
        <location evidence="1">Mitochondrion</location>
    </subcellularLocation>
</comment>
<dbReference type="Gene3D" id="1.10.10.200">
    <property type="match status" value="1"/>
</dbReference>
<protein>
    <submittedName>
        <fullName evidence="7">Protein containing DUF28</fullName>
    </submittedName>
</protein>
<evidence type="ECO:0000256" key="2">
    <source>
        <dbReference type="ARBA" id="ARBA00008724"/>
    </source>
</evidence>
<dbReference type="InterPro" id="IPR048300">
    <property type="entry name" value="TACO1_YebC-like_2nd/3rd_dom"/>
</dbReference>
<dbReference type="EMBL" id="AUZZ01003782">
    <property type="protein sequence ID" value="EQD55981.1"/>
    <property type="molecule type" value="Genomic_DNA"/>
</dbReference>
<dbReference type="FunFam" id="1.10.10.200:FF:000002">
    <property type="entry name" value="Probable transcriptional regulatory protein CLM62_37755"/>
    <property type="match status" value="1"/>
</dbReference>
<evidence type="ECO:0000256" key="1">
    <source>
        <dbReference type="ARBA" id="ARBA00004173"/>
    </source>
</evidence>
<feature type="domain" description="TACO1/YebC-like second and third" evidence="5">
    <location>
        <begin position="82"/>
        <end position="237"/>
    </location>
</feature>
<keyword evidence="3" id="KW-0963">Cytoplasm</keyword>
<gene>
    <name evidence="8" type="ORF">B1B_08274</name>
    <name evidence="7" type="ORF">B2A_05441</name>
</gene>
<dbReference type="GO" id="GO:0005739">
    <property type="term" value="C:mitochondrion"/>
    <property type="evidence" value="ECO:0007669"/>
    <property type="project" value="UniProtKB-SubCell"/>
</dbReference>
<dbReference type="InterPro" id="IPR002876">
    <property type="entry name" value="Transcrip_reg_TACO1-like"/>
</dbReference>
<reference evidence="7" key="2">
    <citation type="journal article" date="2014" name="ISME J.">
        <title>Microbial stratification in low pH oxic and suboxic macroscopic growths along an acid mine drainage.</title>
        <authorList>
            <person name="Mendez-Garcia C."/>
            <person name="Mesa V."/>
            <person name="Sprenger R.R."/>
            <person name="Richter M."/>
            <person name="Diez M.S."/>
            <person name="Solano J."/>
            <person name="Bargiela R."/>
            <person name="Golyshina O.V."/>
            <person name="Manteca A."/>
            <person name="Ramos J.L."/>
            <person name="Gallego J.R."/>
            <person name="Llorente I."/>
            <person name="Martins Dos Santos V.A."/>
            <person name="Jensen O.N."/>
            <person name="Pelaez A.I."/>
            <person name="Sanchez J."/>
            <person name="Ferrer M."/>
        </authorList>
    </citation>
    <scope>NUCLEOTIDE SEQUENCE</scope>
</reference>
<dbReference type="Pfam" id="PF20772">
    <property type="entry name" value="TACO1_YebC_N"/>
    <property type="match status" value="1"/>
</dbReference>
<evidence type="ECO:0000259" key="5">
    <source>
        <dbReference type="Pfam" id="PF01709"/>
    </source>
</evidence>
<proteinExistence type="inferred from homology"/>
<dbReference type="PANTHER" id="PTHR12532">
    <property type="entry name" value="TRANSLATIONAL ACTIVATOR OF CYTOCHROME C OXIDASE 1"/>
    <property type="match status" value="1"/>
</dbReference>
<dbReference type="NCBIfam" id="TIGR01033">
    <property type="entry name" value="YebC/PmpR family DNA-binding transcriptional regulator"/>
    <property type="match status" value="1"/>
</dbReference>
<name>T1A5Q2_9ZZZZ</name>
<evidence type="ECO:0000313" key="7">
    <source>
        <dbReference type="EMBL" id="EQD55981.1"/>
    </source>
</evidence>
<sequence length="251" mass="27199">MAGHSKWANIQYRKGSQDVRRGRLFTRIIREVTSAARHGGGDPATNARLKLAIEKANAANVPKDTVERALRRMQGVEAGDGLEEVRYEGYGAGGVAILIECLTDNRNRTVSEIRHAFSKHGGHLGADGAVSYLFRRVGVLRYAAGTNEEGLFELALDAGAEDVESHPDGTLTVIVDPENFEAIRSRLGGSGFVPETAEMTQLASIRVPVAGEEGWSVLKLLGALEELDDVQNLYSNADVPDVMVRQFQDSP</sequence>
<reference evidence="7" key="1">
    <citation type="submission" date="2013-08" db="EMBL/GenBank/DDBJ databases">
        <authorList>
            <person name="Mendez C."/>
            <person name="Richter M."/>
            <person name="Ferrer M."/>
            <person name="Sanchez J."/>
        </authorList>
    </citation>
    <scope>NUCLEOTIDE SEQUENCE</scope>
</reference>
<feature type="domain" description="TACO1/YebC-like N-terminal" evidence="6">
    <location>
        <begin position="5"/>
        <end position="75"/>
    </location>
</feature>
<dbReference type="PANTHER" id="PTHR12532:SF6">
    <property type="entry name" value="TRANSCRIPTIONAL REGULATORY PROTEIN YEBC-RELATED"/>
    <property type="match status" value="1"/>
</dbReference>
<dbReference type="NCBIfam" id="NF009044">
    <property type="entry name" value="PRK12378.1"/>
    <property type="match status" value="1"/>
</dbReference>
<keyword evidence="4" id="KW-0238">DNA-binding</keyword>
<dbReference type="Pfam" id="PF01709">
    <property type="entry name" value="Transcrip_reg"/>
    <property type="match status" value="1"/>
</dbReference>
<dbReference type="SUPFAM" id="SSF75625">
    <property type="entry name" value="YebC-like"/>
    <property type="match status" value="1"/>
</dbReference>
<comment type="similarity">
    <text evidence="2">Belongs to the TACO1 family.</text>
</comment>
<evidence type="ECO:0000259" key="6">
    <source>
        <dbReference type="Pfam" id="PF20772"/>
    </source>
</evidence>
<dbReference type="NCBIfam" id="NF001030">
    <property type="entry name" value="PRK00110.1"/>
    <property type="match status" value="1"/>
</dbReference>
<dbReference type="InterPro" id="IPR026564">
    <property type="entry name" value="Transcrip_reg_TACO1-like_dom3"/>
</dbReference>
<dbReference type="EMBL" id="AUZY01005387">
    <property type="protein sequence ID" value="EQD59260.1"/>
    <property type="molecule type" value="Genomic_DNA"/>
</dbReference>
<evidence type="ECO:0000256" key="4">
    <source>
        <dbReference type="ARBA" id="ARBA00023125"/>
    </source>
</evidence>
<evidence type="ECO:0000256" key="3">
    <source>
        <dbReference type="ARBA" id="ARBA00022490"/>
    </source>
</evidence>
<dbReference type="InterPro" id="IPR017856">
    <property type="entry name" value="Integrase-like_N"/>
</dbReference>
<dbReference type="GO" id="GO:0003677">
    <property type="term" value="F:DNA binding"/>
    <property type="evidence" value="ECO:0007669"/>
    <property type="project" value="UniProtKB-KW"/>
</dbReference>
<dbReference type="InterPro" id="IPR049083">
    <property type="entry name" value="TACO1_YebC_N"/>
</dbReference>
<dbReference type="GO" id="GO:0005829">
    <property type="term" value="C:cytosol"/>
    <property type="evidence" value="ECO:0007669"/>
    <property type="project" value="TreeGrafter"/>
</dbReference>
<comment type="caution">
    <text evidence="7">The sequence shown here is derived from an EMBL/GenBank/DDBJ whole genome shotgun (WGS) entry which is preliminary data.</text>
</comment>
<dbReference type="HAMAP" id="MF_00693">
    <property type="entry name" value="Transcrip_reg_TACO1"/>
    <property type="match status" value="1"/>
</dbReference>
<evidence type="ECO:0000313" key="8">
    <source>
        <dbReference type="EMBL" id="EQD59260.1"/>
    </source>
</evidence>
<accession>T1A5Q2</accession>
<dbReference type="InterPro" id="IPR029072">
    <property type="entry name" value="YebC-like"/>
</dbReference>
<dbReference type="AlphaFoldDB" id="T1A5Q2"/>